<evidence type="ECO:0000259" key="3">
    <source>
        <dbReference type="PROSITE" id="PS50887"/>
    </source>
</evidence>
<dbReference type="RefSeq" id="WP_081556259.1">
    <property type="nucleotide sequence ID" value="NZ_JBBIGS010000023.1"/>
</dbReference>
<evidence type="ECO:0000313" key="4">
    <source>
        <dbReference type="EMBL" id="OQS35856.1"/>
    </source>
</evidence>
<protein>
    <recommendedName>
        <fullName evidence="1">diguanylate cyclase</fullName>
        <ecNumber evidence="1">2.7.7.65</ecNumber>
    </recommendedName>
</protein>
<sequence length="337" mass="38289">MKQSPHEDDSKRILDNLVELTSQREQDLLESSLASTLVEVMRVDKVELFACRWVNGVPYTRRRLSAASADGKTQITETSSDSWLPPPIFLYDLLNALDRDDGIFRIPHGLCLPLRCMGSIVSLLVIHVTSEQKVNKAMLKAMARIHENFLRLLFEADRDMLTALNNRRKFDLRLFNLMAAQLQSPSENHSCTLALLDVDHFKRVNDQFGHMVGDEVLLLLAQLMQQSFREDDSLFRYGGEEFAIIFQGLPSAEAAVALERFRQRVEQYAFPQVGRLTVSLGFTRILPQLLPGQLVEQADRALYYAKTHGRNLVCSYEELVAGGQLDSAQRFGEIDLF</sequence>
<dbReference type="GO" id="GO:1902201">
    <property type="term" value="P:negative regulation of bacterial-type flagellum-dependent cell motility"/>
    <property type="evidence" value="ECO:0007669"/>
    <property type="project" value="TreeGrafter"/>
</dbReference>
<dbReference type="PANTHER" id="PTHR45138">
    <property type="entry name" value="REGULATORY COMPONENTS OF SENSORY TRANSDUCTION SYSTEM"/>
    <property type="match status" value="1"/>
</dbReference>
<dbReference type="EMBL" id="MUKV01000025">
    <property type="protein sequence ID" value="OQS35856.1"/>
    <property type="molecule type" value="Genomic_DNA"/>
</dbReference>
<reference evidence="4 5" key="1">
    <citation type="submission" date="2017-02" db="EMBL/GenBank/DDBJ databases">
        <title>Chromobacterium haemolyticum H5244.</title>
        <authorList>
            <person name="Gulvik C.A."/>
        </authorList>
    </citation>
    <scope>NUCLEOTIDE SEQUENCE [LARGE SCALE GENOMIC DNA]</scope>
    <source>
        <strain evidence="4 5">H5244</strain>
    </source>
</reference>
<dbReference type="NCBIfam" id="TIGR00254">
    <property type="entry name" value="GGDEF"/>
    <property type="match status" value="1"/>
</dbReference>
<dbReference type="Gene3D" id="3.30.70.270">
    <property type="match status" value="1"/>
</dbReference>
<dbReference type="InterPro" id="IPR050469">
    <property type="entry name" value="Diguanylate_Cyclase"/>
</dbReference>
<dbReference type="InterPro" id="IPR000160">
    <property type="entry name" value="GGDEF_dom"/>
</dbReference>
<organism evidence="4 5">
    <name type="scientific">Chromobacterium haemolyticum</name>
    <dbReference type="NCBI Taxonomy" id="394935"/>
    <lineage>
        <taxon>Bacteria</taxon>
        <taxon>Pseudomonadati</taxon>
        <taxon>Pseudomonadota</taxon>
        <taxon>Betaproteobacteria</taxon>
        <taxon>Neisseriales</taxon>
        <taxon>Chromobacteriaceae</taxon>
        <taxon>Chromobacterium</taxon>
    </lineage>
</organism>
<dbReference type="SMART" id="SM00267">
    <property type="entry name" value="GGDEF"/>
    <property type="match status" value="1"/>
</dbReference>
<dbReference type="SUPFAM" id="SSF55073">
    <property type="entry name" value="Nucleotide cyclase"/>
    <property type="match status" value="1"/>
</dbReference>
<dbReference type="CDD" id="cd01949">
    <property type="entry name" value="GGDEF"/>
    <property type="match status" value="1"/>
</dbReference>
<comment type="caution">
    <text evidence="4">The sequence shown here is derived from an EMBL/GenBank/DDBJ whole genome shotgun (WGS) entry which is preliminary data.</text>
</comment>
<evidence type="ECO:0000313" key="5">
    <source>
        <dbReference type="Proteomes" id="UP000192721"/>
    </source>
</evidence>
<accession>A0A1W0CMA6</accession>
<dbReference type="PANTHER" id="PTHR45138:SF9">
    <property type="entry name" value="DIGUANYLATE CYCLASE DGCM-RELATED"/>
    <property type="match status" value="1"/>
</dbReference>
<dbReference type="GO" id="GO:0043709">
    <property type="term" value="P:cell adhesion involved in single-species biofilm formation"/>
    <property type="evidence" value="ECO:0007669"/>
    <property type="project" value="TreeGrafter"/>
</dbReference>
<dbReference type="AlphaFoldDB" id="A0A1W0CMA6"/>
<name>A0A1W0CMA6_9NEIS</name>
<dbReference type="PROSITE" id="PS50887">
    <property type="entry name" value="GGDEF"/>
    <property type="match status" value="1"/>
</dbReference>
<dbReference type="Pfam" id="PF00990">
    <property type="entry name" value="GGDEF"/>
    <property type="match status" value="1"/>
</dbReference>
<dbReference type="EC" id="2.7.7.65" evidence="1"/>
<comment type="catalytic activity">
    <reaction evidence="2">
        <text>2 GTP = 3',3'-c-di-GMP + 2 diphosphate</text>
        <dbReference type="Rhea" id="RHEA:24898"/>
        <dbReference type="ChEBI" id="CHEBI:33019"/>
        <dbReference type="ChEBI" id="CHEBI:37565"/>
        <dbReference type="ChEBI" id="CHEBI:58805"/>
        <dbReference type="EC" id="2.7.7.65"/>
    </reaction>
</comment>
<evidence type="ECO:0000256" key="1">
    <source>
        <dbReference type="ARBA" id="ARBA00012528"/>
    </source>
</evidence>
<dbReference type="GO" id="GO:0005886">
    <property type="term" value="C:plasma membrane"/>
    <property type="evidence" value="ECO:0007669"/>
    <property type="project" value="TreeGrafter"/>
</dbReference>
<dbReference type="FunFam" id="3.30.70.270:FF:000001">
    <property type="entry name" value="Diguanylate cyclase domain protein"/>
    <property type="match status" value="1"/>
</dbReference>
<proteinExistence type="predicted"/>
<dbReference type="InterPro" id="IPR029787">
    <property type="entry name" value="Nucleotide_cyclase"/>
</dbReference>
<gene>
    <name evidence="4" type="ORF">B0T45_16760</name>
</gene>
<dbReference type="GO" id="GO:0052621">
    <property type="term" value="F:diguanylate cyclase activity"/>
    <property type="evidence" value="ECO:0007669"/>
    <property type="project" value="UniProtKB-EC"/>
</dbReference>
<feature type="domain" description="GGDEF" evidence="3">
    <location>
        <begin position="189"/>
        <end position="318"/>
    </location>
</feature>
<dbReference type="Proteomes" id="UP000192721">
    <property type="component" value="Unassembled WGS sequence"/>
</dbReference>
<dbReference type="InterPro" id="IPR043128">
    <property type="entry name" value="Rev_trsase/Diguanyl_cyclase"/>
</dbReference>
<evidence type="ECO:0000256" key="2">
    <source>
        <dbReference type="ARBA" id="ARBA00034247"/>
    </source>
</evidence>